<keyword evidence="2" id="KW-1185">Reference proteome</keyword>
<gene>
    <name evidence="1" type="ORF">IMG5_121790</name>
</gene>
<dbReference type="Proteomes" id="UP000008983">
    <property type="component" value="Unassembled WGS sequence"/>
</dbReference>
<evidence type="ECO:0000313" key="2">
    <source>
        <dbReference type="Proteomes" id="UP000008983"/>
    </source>
</evidence>
<sequence>MKIKVLTYNIFIRPPPIKTNEDDFKDERLTSKLNLNINQTYFNEYEALINILQGKDKDIVIDLAKEANNGQFPITYGEYKVVNKVKIPFETKKLKIDIKSSSVQKFSIDNQIFTQLSDHFGVSTIILYG</sequence>
<proteinExistence type="predicted"/>
<dbReference type="AlphaFoldDB" id="G0QV68"/>
<organism evidence="1 2">
    <name type="scientific">Ichthyophthirius multifiliis</name>
    <name type="common">White spot disease agent</name>
    <name type="synonym">Ich</name>
    <dbReference type="NCBI Taxonomy" id="5932"/>
    <lineage>
        <taxon>Eukaryota</taxon>
        <taxon>Sar</taxon>
        <taxon>Alveolata</taxon>
        <taxon>Ciliophora</taxon>
        <taxon>Intramacronucleata</taxon>
        <taxon>Oligohymenophorea</taxon>
        <taxon>Hymenostomatida</taxon>
        <taxon>Ophryoglenina</taxon>
        <taxon>Ichthyophthirius</taxon>
    </lineage>
</organism>
<dbReference type="OrthoDB" id="40902at2759"/>
<dbReference type="GeneID" id="14907001"/>
<name>G0QV68_ICHMU</name>
<reference evidence="1 2" key="1">
    <citation type="submission" date="2011-07" db="EMBL/GenBank/DDBJ databases">
        <authorList>
            <person name="Coyne R."/>
            <person name="Brami D."/>
            <person name="Johnson J."/>
            <person name="Hostetler J."/>
            <person name="Hannick L."/>
            <person name="Clark T."/>
            <person name="Cassidy-Hanley D."/>
            <person name="Inman J."/>
        </authorList>
    </citation>
    <scope>NUCLEOTIDE SEQUENCE [LARGE SCALE GENOMIC DNA]</scope>
    <source>
        <strain evidence="1 2">G5</strain>
    </source>
</reference>
<evidence type="ECO:0000313" key="1">
    <source>
        <dbReference type="EMBL" id="EGR30881.1"/>
    </source>
</evidence>
<accession>G0QV68</accession>
<dbReference type="InParanoid" id="G0QV68"/>
<dbReference type="EMBL" id="GL983934">
    <property type="protein sequence ID" value="EGR30881.1"/>
    <property type="molecule type" value="Genomic_DNA"/>
</dbReference>
<dbReference type="RefSeq" id="XP_004032468.1">
    <property type="nucleotide sequence ID" value="XM_004032420.1"/>
</dbReference>
<protein>
    <submittedName>
        <fullName evidence="1">Uncharacterized protein</fullName>
    </submittedName>
</protein>